<dbReference type="RefSeq" id="WP_386757157.1">
    <property type="nucleotide sequence ID" value="NZ_JBHRXK010000001.1"/>
</dbReference>
<dbReference type="EMBL" id="JBHRXK010000001">
    <property type="protein sequence ID" value="MFC3549850.1"/>
    <property type="molecule type" value="Genomic_DNA"/>
</dbReference>
<gene>
    <name evidence="5" type="ORF">ACFOLC_02350</name>
</gene>
<dbReference type="InterPro" id="IPR000835">
    <property type="entry name" value="HTH_MarR-typ"/>
</dbReference>
<keyword evidence="6" id="KW-1185">Reference proteome</keyword>
<reference evidence="6" key="1">
    <citation type="journal article" date="2019" name="Int. J. Syst. Evol. Microbiol.">
        <title>The Global Catalogue of Microorganisms (GCM) 10K type strain sequencing project: providing services to taxonomists for standard genome sequencing and annotation.</title>
        <authorList>
            <consortium name="The Broad Institute Genomics Platform"/>
            <consortium name="The Broad Institute Genome Sequencing Center for Infectious Disease"/>
            <person name="Wu L."/>
            <person name="Ma J."/>
        </authorList>
    </citation>
    <scope>NUCLEOTIDE SEQUENCE [LARGE SCALE GENOMIC DNA]</scope>
    <source>
        <strain evidence="6">KCTC 42875</strain>
    </source>
</reference>
<evidence type="ECO:0000313" key="5">
    <source>
        <dbReference type="EMBL" id="MFC3549850.1"/>
    </source>
</evidence>
<dbReference type="InterPro" id="IPR036388">
    <property type="entry name" value="WH-like_DNA-bd_sf"/>
</dbReference>
<evidence type="ECO:0000256" key="2">
    <source>
        <dbReference type="ARBA" id="ARBA00023125"/>
    </source>
</evidence>
<sequence>MNTPATVTCSGSTLGLLFRQVRDAMWARMEHELAAAGHELTFSQYITLKMLANGPAGVTDLARFAELNPGAMTRLLDKLEARGFVTRVADPADRRALHIHLTQTGLAMWQDVNQCGQRVRECAMTGISETEREQLMRLLEQVRDNLSLSDS</sequence>
<dbReference type="PANTHER" id="PTHR33164">
    <property type="entry name" value="TRANSCRIPTIONAL REGULATOR, MARR FAMILY"/>
    <property type="match status" value="1"/>
</dbReference>
<evidence type="ECO:0000313" key="6">
    <source>
        <dbReference type="Proteomes" id="UP001595740"/>
    </source>
</evidence>
<name>A0ABV7RKH5_9GAMM</name>
<proteinExistence type="predicted"/>
<evidence type="ECO:0000259" key="4">
    <source>
        <dbReference type="PROSITE" id="PS50995"/>
    </source>
</evidence>
<dbReference type="PANTHER" id="PTHR33164:SF64">
    <property type="entry name" value="TRANSCRIPTIONAL REGULATOR SLYA"/>
    <property type="match status" value="1"/>
</dbReference>
<keyword evidence="3" id="KW-0804">Transcription</keyword>
<dbReference type="Proteomes" id="UP001595740">
    <property type="component" value="Unassembled WGS sequence"/>
</dbReference>
<dbReference type="Gene3D" id="1.10.10.10">
    <property type="entry name" value="Winged helix-like DNA-binding domain superfamily/Winged helix DNA-binding domain"/>
    <property type="match status" value="1"/>
</dbReference>
<keyword evidence="2" id="KW-0238">DNA-binding</keyword>
<accession>A0ABV7RKH5</accession>
<dbReference type="SUPFAM" id="SSF46785">
    <property type="entry name" value="Winged helix' DNA-binding domain"/>
    <property type="match status" value="1"/>
</dbReference>
<dbReference type="SMART" id="SM00347">
    <property type="entry name" value="HTH_MARR"/>
    <property type="match status" value="1"/>
</dbReference>
<keyword evidence="1" id="KW-0805">Transcription regulation</keyword>
<dbReference type="PROSITE" id="PS01117">
    <property type="entry name" value="HTH_MARR_1"/>
    <property type="match status" value="1"/>
</dbReference>
<dbReference type="InterPro" id="IPR023187">
    <property type="entry name" value="Tscrpt_reg_MarR-type_CS"/>
</dbReference>
<dbReference type="PRINTS" id="PR00598">
    <property type="entry name" value="HTHMARR"/>
</dbReference>
<dbReference type="InterPro" id="IPR036390">
    <property type="entry name" value="WH_DNA-bd_sf"/>
</dbReference>
<protein>
    <submittedName>
        <fullName evidence="5">MarR family winged helix-turn-helix transcriptional regulator</fullName>
    </submittedName>
</protein>
<evidence type="ECO:0000256" key="1">
    <source>
        <dbReference type="ARBA" id="ARBA00023015"/>
    </source>
</evidence>
<feature type="domain" description="HTH marR-type" evidence="4">
    <location>
        <begin position="11"/>
        <end position="144"/>
    </location>
</feature>
<dbReference type="Pfam" id="PF01047">
    <property type="entry name" value="MarR"/>
    <property type="match status" value="1"/>
</dbReference>
<dbReference type="PROSITE" id="PS50995">
    <property type="entry name" value="HTH_MARR_2"/>
    <property type="match status" value="1"/>
</dbReference>
<dbReference type="InterPro" id="IPR039422">
    <property type="entry name" value="MarR/SlyA-like"/>
</dbReference>
<evidence type="ECO:0000256" key="3">
    <source>
        <dbReference type="ARBA" id="ARBA00023163"/>
    </source>
</evidence>
<organism evidence="5 6">
    <name type="scientific">Lysobacter cavernae</name>
    <dbReference type="NCBI Taxonomy" id="1685901"/>
    <lineage>
        <taxon>Bacteria</taxon>
        <taxon>Pseudomonadati</taxon>
        <taxon>Pseudomonadota</taxon>
        <taxon>Gammaproteobacteria</taxon>
        <taxon>Lysobacterales</taxon>
        <taxon>Lysobacteraceae</taxon>
        <taxon>Lysobacter</taxon>
    </lineage>
</organism>
<comment type="caution">
    <text evidence="5">The sequence shown here is derived from an EMBL/GenBank/DDBJ whole genome shotgun (WGS) entry which is preliminary data.</text>
</comment>